<dbReference type="Proteomes" id="UP000481583">
    <property type="component" value="Unassembled WGS sequence"/>
</dbReference>
<dbReference type="EMBL" id="JAAKZV010000003">
    <property type="protein sequence ID" value="NGN62617.1"/>
    <property type="molecule type" value="Genomic_DNA"/>
</dbReference>
<accession>A0A6G4TUB2</accession>
<dbReference type="Pfam" id="PF13671">
    <property type="entry name" value="AAA_33"/>
    <property type="match status" value="1"/>
</dbReference>
<evidence type="ECO:0000313" key="2">
    <source>
        <dbReference type="Proteomes" id="UP000481583"/>
    </source>
</evidence>
<reference evidence="1 2" key="1">
    <citation type="submission" date="2020-02" db="EMBL/GenBank/DDBJ databases">
        <title>Whole-genome analyses of novel actinobacteria.</title>
        <authorList>
            <person name="Sahin N."/>
        </authorList>
    </citation>
    <scope>NUCLEOTIDE SEQUENCE [LARGE SCALE GENOMIC DNA]</scope>
    <source>
        <strain evidence="1 2">A7024</strain>
    </source>
</reference>
<dbReference type="SUPFAM" id="SSF52540">
    <property type="entry name" value="P-loop containing nucleoside triphosphate hydrolases"/>
    <property type="match status" value="1"/>
</dbReference>
<protein>
    <submittedName>
        <fullName evidence="1">AAA family ATPase</fullName>
    </submittedName>
</protein>
<name>A0A6G4TUB2_9ACTN</name>
<dbReference type="InterPro" id="IPR027417">
    <property type="entry name" value="P-loop_NTPase"/>
</dbReference>
<dbReference type="RefSeq" id="WP_165230282.1">
    <property type="nucleotide sequence ID" value="NZ_JAAKZV010000003.1"/>
</dbReference>
<keyword evidence="2" id="KW-1185">Reference proteome</keyword>
<proteinExistence type="predicted"/>
<evidence type="ECO:0000313" key="1">
    <source>
        <dbReference type="EMBL" id="NGN62617.1"/>
    </source>
</evidence>
<organism evidence="1 2">
    <name type="scientific">Streptomyces coryli</name>
    <dbReference type="NCBI Taxonomy" id="1128680"/>
    <lineage>
        <taxon>Bacteria</taxon>
        <taxon>Bacillati</taxon>
        <taxon>Actinomycetota</taxon>
        <taxon>Actinomycetes</taxon>
        <taxon>Kitasatosporales</taxon>
        <taxon>Streptomycetaceae</taxon>
        <taxon>Streptomyces</taxon>
    </lineage>
</organism>
<comment type="caution">
    <text evidence="1">The sequence shown here is derived from an EMBL/GenBank/DDBJ whole genome shotgun (WGS) entry which is preliminary data.</text>
</comment>
<sequence>MRIILVSGPSGSGKTTVARILAESRLSPAVHLHTDDFYAAIKQGALAPYLPEAQAQNETVTGVIARAAAGYAAGGYHTVVDGVVGPWFLEAYERAAKAAGVGLTYVVLRPDRETALRRGTSRSQHPLTDREILARIYDGFADLGPYEANVLDSTGLTAPETADAVLTNGYVLYGP</sequence>
<gene>
    <name evidence="1" type="ORF">G5C51_01685</name>
</gene>
<dbReference type="Gene3D" id="3.40.50.300">
    <property type="entry name" value="P-loop containing nucleotide triphosphate hydrolases"/>
    <property type="match status" value="1"/>
</dbReference>
<dbReference type="AlphaFoldDB" id="A0A6G4TUB2"/>